<name>A0ABV6DBI3_9HYPH</name>
<accession>A0ABV6DBI3</accession>
<organism evidence="2 3">
    <name type="scientific">Chelativorans intermedius</name>
    <dbReference type="NCBI Taxonomy" id="515947"/>
    <lineage>
        <taxon>Bacteria</taxon>
        <taxon>Pseudomonadati</taxon>
        <taxon>Pseudomonadota</taxon>
        <taxon>Alphaproteobacteria</taxon>
        <taxon>Hyphomicrobiales</taxon>
        <taxon>Phyllobacteriaceae</taxon>
        <taxon>Chelativorans</taxon>
    </lineage>
</organism>
<evidence type="ECO:0000313" key="2">
    <source>
        <dbReference type="EMBL" id="MFC0210023.1"/>
    </source>
</evidence>
<comment type="caution">
    <text evidence="2">The sequence shown here is derived from an EMBL/GenBank/DDBJ whole genome shotgun (WGS) entry which is preliminary data.</text>
</comment>
<evidence type="ECO:0000313" key="3">
    <source>
        <dbReference type="Proteomes" id="UP001589755"/>
    </source>
</evidence>
<sequence length="97" mass="10242">MNAYATKAASLSLAAAAGLLALSFMTGAAQAEDKCKGQKWPDYSDDCIKQIVSEICKAGGGGSTCDEEQARGLVVTGKVRAEPIPATRIEQPRRLRQ</sequence>
<protein>
    <submittedName>
        <fullName evidence="2">Uncharacterized protein</fullName>
    </submittedName>
</protein>
<keyword evidence="1" id="KW-0732">Signal</keyword>
<feature type="chain" id="PRO_5045101112" evidence="1">
    <location>
        <begin position="32"/>
        <end position="97"/>
    </location>
</feature>
<reference evidence="2 3" key="1">
    <citation type="submission" date="2024-09" db="EMBL/GenBank/DDBJ databases">
        <authorList>
            <person name="Sun Q."/>
            <person name="Mori K."/>
        </authorList>
    </citation>
    <scope>NUCLEOTIDE SEQUENCE [LARGE SCALE GENOMIC DNA]</scope>
    <source>
        <strain evidence="2 3">CCM 8543</strain>
    </source>
</reference>
<keyword evidence="3" id="KW-1185">Reference proteome</keyword>
<feature type="signal peptide" evidence="1">
    <location>
        <begin position="1"/>
        <end position="31"/>
    </location>
</feature>
<proteinExistence type="predicted"/>
<evidence type="ECO:0000256" key="1">
    <source>
        <dbReference type="SAM" id="SignalP"/>
    </source>
</evidence>
<dbReference type="Proteomes" id="UP001589755">
    <property type="component" value="Unassembled WGS sequence"/>
</dbReference>
<gene>
    <name evidence="2" type="ORF">ACFFJ2_16615</name>
</gene>
<dbReference type="EMBL" id="JBHLXD010000036">
    <property type="protein sequence ID" value="MFC0210023.1"/>
    <property type="molecule type" value="Genomic_DNA"/>
</dbReference>
<dbReference type="RefSeq" id="WP_261519679.1">
    <property type="nucleotide sequence ID" value="NZ_JAODNW010000005.1"/>
</dbReference>